<accession>A0AAV2DCX2</accession>
<proteinExistence type="predicted"/>
<reference evidence="1 2" key="1">
    <citation type="submission" date="2024-04" db="EMBL/GenBank/DDBJ databases">
        <authorList>
            <person name="Fracassetti M."/>
        </authorList>
    </citation>
    <scope>NUCLEOTIDE SEQUENCE [LARGE SCALE GENOMIC DNA]</scope>
</reference>
<dbReference type="Proteomes" id="UP001497516">
    <property type="component" value="Chromosome 2"/>
</dbReference>
<name>A0AAV2DCX2_9ROSI</name>
<gene>
    <name evidence="1" type="ORF">LTRI10_LOCUS13756</name>
</gene>
<dbReference type="AlphaFoldDB" id="A0AAV2DCX2"/>
<evidence type="ECO:0000313" key="1">
    <source>
        <dbReference type="EMBL" id="CAL1371705.1"/>
    </source>
</evidence>
<evidence type="ECO:0008006" key="3">
    <source>
        <dbReference type="Google" id="ProtNLM"/>
    </source>
</evidence>
<keyword evidence="2" id="KW-1185">Reference proteome</keyword>
<dbReference type="EMBL" id="OZ034815">
    <property type="protein sequence ID" value="CAL1371705.1"/>
    <property type="molecule type" value="Genomic_DNA"/>
</dbReference>
<organism evidence="1 2">
    <name type="scientific">Linum trigynum</name>
    <dbReference type="NCBI Taxonomy" id="586398"/>
    <lineage>
        <taxon>Eukaryota</taxon>
        <taxon>Viridiplantae</taxon>
        <taxon>Streptophyta</taxon>
        <taxon>Embryophyta</taxon>
        <taxon>Tracheophyta</taxon>
        <taxon>Spermatophyta</taxon>
        <taxon>Magnoliopsida</taxon>
        <taxon>eudicotyledons</taxon>
        <taxon>Gunneridae</taxon>
        <taxon>Pentapetalae</taxon>
        <taxon>rosids</taxon>
        <taxon>fabids</taxon>
        <taxon>Malpighiales</taxon>
        <taxon>Linaceae</taxon>
        <taxon>Linum</taxon>
    </lineage>
</organism>
<protein>
    <recommendedName>
        <fullName evidence="3">RNase H type-1 domain-containing protein</fullName>
    </recommendedName>
</protein>
<sequence length="133" mass="14893">MQLVTLFWRIWKSRNGVVFNFVQYQPASLAFQFSLQVAEWIENPQESEHQTVVSAPMVSQYSPVSCSLSCFVDSAMKHGLHGAGGWVIQDEAGTLLASAARRYQGLQDLSLVELLALRELLVGFDFVAWLQSL</sequence>
<evidence type="ECO:0000313" key="2">
    <source>
        <dbReference type="Proteomes" id="UP001497516"/>
    </source>
</evidence>